<accession>A0ABW0TKN1</accession>
<dbReference type="Proteomes" id="UP001596109">
    <property type="component" value="Unassembled WGS sequence"/>
</dbReference>
<evidence type="ECO:0000256" key="5">
    <source>
        <dbReference type="SAM" id="Phobius"/>
    </source>
</evidence>
<keyword evidence="3 5" id="KW-1133">Transmembrane helix</keyword>
<evidence type="ECO:0000256" key="1">
    <source>
        <dbReference type="ARBA" id="ARBA00004141"/>
    </source>
</evidence>
<dbReference type="EMBL" id="JBHSNO010000005">
    <property type="protein sequence ID" value="MFC5588974.1"/>
    <property type="molecule type" value="Genomic_DNA"/>
</dbReference>
<keyword evidence="7" id="KW-1185">Reference proteome</keyword>
<gene>
    <name evidence="6" type="ORF">ACFPRA_08750</name>
</gene>
<dbReference type="NCBIfam" id="NF037981">
    <property type="entry name" value="NCS2_1"/>
    <property type="match status" value="1"/>
</dbReference>
<evidence type="ECO:0000256" key="3">
    <source>
        <dbReference type="ARBA" id="ARBA00022989"/>
    </source>
</evidence>
<feature type="transmembrane region" description="Helical" evidence="5">
    <location>
        <begin position="12"/>
        <end position="31"/>
    </location>
</feature>
<keyword evidence="4 5" id="KW-0472">Membrane</keyword>
<evidence type="ECO:0000313" key="7">
    <source>
        <dbReference type="Proteomes" id="UP001596109"/>
    </source>
</evidence>
<dbReference type="RefSeq" id="WP_381432833.1">
    <property type="nucleotide sequence ID" value="NZ_JBHSNO010000005.1"/>
</dbReference>
<evidence type="ECO:0000256" key="2">
    <source>
        <dbReference type="ARBA" id="ARBA00022692"/>
    </source>
</evidence>
<sequence>MTVIGEAGGMSKLLKLFTPLVNGVYLTILGFQLRGMFLEGMMGVSDTSITIQPRSVIFSFCSCCYYCFVYFDGRYQY</sequence>
<comment type="subcellular location">
    <subcellularLocation>
        <location evidence="1">Membrane</location>
        <topology evidence="1">Multi-pass membrane protein</topology>
    </subcellularLocation>
</comment>
<name>A0ABW0TKN1_9BACL</name>
<dbReference type="Pfam" id="PF00860">
    <property type="entry name" value="Xan_ur_permease"/>
    <property type="match status" value="1"/>
</dbReference>
<dbReference type="InterPro" id="IPR006043">
    <property type="entry name" value="NCS2"/>
</dbReference>
<feature type="transmembrane region" description="Helical" evidence="5">
    <location>
        <begin position="51"/>
        <end position="71"/>
    </location>
</feature>
<keyword evidence="2 5" id="KW-0812">Transmembrane</keyword>
<organism evidence="6 7">
    <name type="scientific">Sporosarcina soli</name>
    <dbReference type="NCBI Taxonomy" id="334736"/>
    <lineage>
        <taxon>Bacteria</taxon>
        <taxon>Bacillati</taxon>
        <taxon>Bacillota</taxon>
        <taxon>Bacilli</taxon>
        <taxon>Bacillales</taxon>
        <taxon>Caryophanaceae</taxon>
        <taxon>Sporosarcina</taxon>
    </lineage>
</organism>
<evidence type="ECO:0000256" key="4">
    <source>
        <dbReference type="ARBA" id="ARBA00023136"/>
    </source>
</evidence>
<reference evidence="7" key="1">
    <citation type="journal article" date="2019" name="Int. J. Syst. Evol. Microbiol.">
        <title>The Global Catalogue of Microorganisms (GCM) 10K type strain sequencing project: providing services to taxonomists for standard genome sequencing and annotation.</title>
        <authorList>
            <consortium name="The Broad Institute Genomics Platform"/>
            <consortium name="The Broad Institute Genome Sequencing Center for Infectious Disease"/>
            <person name="Wu L."/>
            <person name="Ma J."/>
        </authorList>
    </citation>
    <scope>NUCLEOTIDE SEQUENCE [LARGE SCALE GENOMIC DNA]</scope>
    <source>
        <strain evidence="7">CGMCC 4.1434</strain>
    </source>
</reference>
<evidence type="ECO:0000313" key="6">
    <source>
        <dbReference type="EMBL" id="MFC5588974.1"/>
    </source>
</evidence>
<comment type="caution">
    <text evidence="6">The sequence shown here is derived from an EMBL/GenBank/DDBJ whole genome shotgun (WGS) entry which is preliminary data.</text>
</comment>
<proteinExistence type="predicted"/>
<protein>
    <submittedName>
        <fullName evidence="6">Purine/pyrimidine permease</fullName>
    </submittedName>
</protein>